<sequence>MRRAFAVGIGRVMPIVALALAHQACAGAPAPARAKVTMAQAAGRSMSADTQRLADWVVASGDTHGLPFIIVDKVAARAFAFSAHGLARGSAPVLLGAARGDISPPGIGSLRLADITPAMRITPAGRFEARLGRDLGPRDILWVDYEAAISLHRVITTNPVEHRLARLTSATIDDNRISYGCINVPVHFYEGVVLPLFKPANGIVYILPETTPIDAMIAGLSASPKQARQARPPPR</sequence>
<reference evidence="2 3" key="1">
    <citation type="submission" date="2024-05" db="EMBL/GenBank/DDBJ databases">
        <authorList>
            <person name="Liu Q."/>
            <person name="Xin Y.-H."/>
        </authorList>
    </citation>
    <scope>NUCLEOTIDE SEQUENCE [LARGE SCALE GENOMIC DNA]</scope>
    <source>
        <strain evidence="2 3">CGMCC 1.10181</strain>
    </source>
</reference>
<keyword evidence="1" id="KW-0732">Signal</keyword>
<protein>
    <submittedName>
        <fullName evidence="2">L,D-transpeptidase</fullName>
    </submittedName>
</protein>
<dbReference type="Proteomes" id="UP001419910">
    <property type="component" value="Unassembled WGS sequence"/>
</dbReference>
<feature type="signal peptide" evidence="1">
    <location>
        <begin position="1"/>
        <end position="26"/>
    </location>
</feature>
<evidence type="ECO:0000256" key="1">
    <source>
        <dbReference type="SAM" id="SignalP"/>
    </source>
</evidence>
<name>A0ABU9Y0L6_9SPHN</name>
<evidence type="ECO:0000313" key="3">
    <source>
        <dbReference type="Proteomes" id="UP001419910"/>
    </source>
</evidence>
<organism evidence="2 3">
    <name type="scientific">Sphingomonas oligophenolica</name>
    <dbReference type="NCBI Taxonomy" id="301154"/>
    <lineage>
        <taxon>Bacteria</taxon>
        <taxon>Pseudomonadati</taxon>
        <taxon>Pseudomonadota</taxon>
        <taxon>Alphaproteobacteria</taxon>
        <taxon>Sphingomonadales</taxon>
        <taxon>Sphingomonadaceae</taxon>
        <taxon>Sphingomonas</taxon>
    </lineage>
</organism>
<proteinExistence type="predicted"/>
<accession>A0ABU9Y0L6</accession>
<evidence type="ECO:0000313" key="2">
    <source>
        <dbReference type="EMBL" id="MEN2789355.1"/>
    </source>
</evidence>
<keyword evidence="3" id="KW-1185">Reference proteome</keyword>
<gene>
    <name evidence="2" type="ORF">ABC974_06955</name>
</gene>
<dbReference type="EMBL" id="JBDIME010000004">
    <property type="protein sequence ID" value="MEN2789355.1"/>
    <property type="molecule type" value="Genomic_DNA"/>
</dbReference>
<feature type="chain" id="PRO_5047025104" evidence="1">
    <location>
        <begin position="27"/>
        <end position="235"/>
    </location>
</feature>
<dbReference type="RefSeq" id="WP_343887343.1">
    <property type="nucleotide sequence ID" value="NZ_BAAAEH010000002.1"/>
</dbReference>
<comment type="caution">
    <text evidence="2">The sequence shown here is derived from an EMBL/GenBank/DDBJ whole genome shotgun (WGS) entry which is preliminary data.</text>
</comment>